<accession>A0A8E2F0D6</accession>
<organism evidence="2 3">
    <name type="scientific">Glonium stellatum</name>
    <dbReference type="NCBI Taxonomy" id="574774"/>
    <lineage>
        <taxon>Eukaryota</taxon>
        <taxon>Fungi</taxon>
        <taxon>Dikarya</taxon>
        <taxon>Ascomycota</taxon>
        <taxon>Pezizomycotina</taxon>
        <taxon>Dothideomycetes</taxon>
        <taxon>Pleosporomycetidae</taxon>
        <taxon>Gloniales</taxon>
        <taxon>Gloniaceae</taxon>
        <taxon>Glonium</taxon>
    </lineage>
</organism>
<dbReference type="SUPFAM" id="SSF56112">
    <property type="entry name" value="Protein kinase-like (PK-like)"/>
    <property type="match status" value="1"/>
</dbReference>
<reference evidence="2 3" key="1">
    <citation type="journal article" date="2016" name="Nat. Commun.">
        <title>Ectomycorrhizal ecology is imprinted in the genome of the dominant symbiotic fungus Cenococcum geophilum.</title>
        <authorList>
            <consortium name="DOE Joint Genome Institute"/>
            <person name="Peter M."/>
            <person name="Kohler A."/>
            <person name="Ohm R.A."/>
            <person name="Kuo A."/>
            <person name="Krutzmann J."/>
            <person name="Morin E."/>
            <person name="Arend M."/>
            <person name="Barry K.W."/>
            <person name="Binder M."/>
            <person name="Choi C."/>
            <person name="Clum A."/>
            <person name="Copeland A."/>
            <person name="Grisel N."/>
            <person name="Haridas S."/>
            <person name="Kipfer T."/>
            <person name="LaButti K."/>
            <person name="Lindquist E."/>
            <person name="Lipzen A."/>
            <person name="Maire R."/>
            <person name="Meier B."/>
            <person name="Mihaltcheva S."/>
            <person name="Molinier V."/>
            <person name="Murat C."/>
            <person name="Poggeler S."/>
            <person name="Quandt C.A."/>
            <person name="Sperisen C."/>
            <person name="Tritt A."/>
            <person name="Tisserant E."/>
            <person name="Crous P.W."/>
            <person name="Henrissat B."/>
            <person name="Nehls U."/>
            <person name="Egli S."/>
            <person name="Spatafora J.W."/>
            <person name="Grigoriev I.V."/>
            <person name="Martin F.M."/>
        </authorList>
    </citation>
    <scope>NUCLEOTIDE SEQUENCE [LARGE SCALE GENOMIC DNA]</scope>
    <source>
        <strain evidence="2 3">CBS 207.34</strain>
    </source>
</reference>
<keyword evidence="3" id="KW-1185">Reference proteome</keyword>
<proteinExistence type="predicted"/>
<evidence type="ECO:0000259" key="1">
    <source>
        <dbReference type="PROSITE" id="PS50011"/>
    </source>
</evidence>
<dbReference type="PROSITE" id="PS50011">
    <property type="entry name" value="PROTEIN_KINASE_DOM"/>
    <property type="match status" value="1"/>
</dbReference>
<dbReference type="OrthoDB" id="9992527at2759"/>
<dbReference type="PANTHER" id="PTHR24359:SF1">
    <property type="entry name" value="INHIBITOR OF NUCLEAR FACTOR KAPPA-B KINASE EPSILON SUBUNIT HOMOLOG 1-RELATED"/>
    <property type="match status" value="1"/>
</dbReference>
<dbReference type="Pfam" id="PF00069">
    <property type="entry name" value="Pkinase"/>
    <property type="match status" value="1"/>
</dbReference>
<dbReference type="EMBL" id="KV749747">
    <property type="protein sequence ID" value="OCL07958.1"/>
    <property type="molecule type" value="Genomic_DNA"/>
</dbReference>
<dbReference type="GO" id="GO:0005524">
    <property type="term" value="F:ATP binding"/>
    <property type="evidence" value="ECO:0007669"/>
    <property type="project" value="InterPro"/>
</dbReference>
<feature type="domain" description="Protein kinase" evidence="1">
    <location>
        <begin position="175"/>
        <end position="522"/>
    </location>
</feature>
<protein>
    <recommendedName>
        <fullName evidence="1">Protein kinase domain-containing protein</fullName>
    </recommendedName>
</protein>
<dbReference type="AlphaFoldDB" id="A0A8E2F0D6"/>
<dbReference type="Gene3D" id="1.10.510.10">
    <property type="entry name" value="Transferase(Phosphotransferase) domain 1"/>
    <property type="match status" value="1"/>
</dbReference>
<gene>
    <name evidence="2" type="ORF">AOQ84DRAFT_377203</name>
</gene>
<name>A0A8E2F0D6_9PEZI</name>
<evidence type="ECO:0000313" key="2">
    <source>
        <dbReference type="EMBL" id="OCL07958.1"/>
    </source>
</evidence>
<dbReference type="Proteomes" id="UP000250140">
    <property type="component" value="Unassembled WGS sequence"/>
</dbReference>
<dbReference type="GO" id="GO:0004674">
    <property type="term" value="F:protein serine/threonine kinase activity"/>
    <property type="evidence" value="ECO:0007669"/>
    <property type="project" value="TreeGrafter"/>
</dbReference>
<dbReference type="InterPro" id="IPR000719">
    <property type="entry name" value="Prot_kinase_dom"/>
</dbReference>
<dbReference type="SMART" id="SM00220">
    <property type="entry name" value="S_TKc"/>
    <property type="match status" value="1"/>
</dbReference>
<sequence length="1037" mass="117947">MAEVVLSTDIADLIQTFKEKLNKEWKQKAACGRTYILTGKLSAWMKLETTETMNNAARLLHVVYANNRRQNFQEMTSKRLTDENDGCLLVFSTLLELGYGDLIDIFHGVGIIDRHLPYSEYSYGCLRNELERHHILNTTKIIEDFQREKWPFCPASIQLHTNGIFNGGRWVLPFCKRERIGGKGVTADLWKVLVQEEFLSPDLKAAIGGSRVEDKIFGGCYQMALKSFNASNSDIFDWERMVFAEIRGQTGMVQCLGGYTYDERLDDPQSRTYNLLLEFGELTLDEFFADPRQTPPILNSEIIGFWSYLFKIADTLQRVQNLTYKDEGDLVQRYHGSHGDLRPEKILRVHGEFKLADFGSAKFKGRCPEMASMGYIEAETKTYGSPECDPAKRRRDSKTSVSQNVDAWSFGCILSITATWVVLGIQGVLQFKRLREIAIAKLRSLQENHEHASTPTVHDAFHDGRELLPDVKNWHNYLRSAIRQSDTITGKVLDLVDERMLLRDPNSRLTSSILCEKLREILVLAEAWHSESLAAGKLKPITNTIFEALLDMNKMARPDVEEIAAVKSKGPKETQEMLQGMTNGRVGTEIGKPLAVPQDHRGEKSRPIRELQQLDSVPLRNVVHQVGVLETEKETELDQTMHNTHKIGESSIFIPLSYEYFAMTELEAGSVLFKRETSGYLLNIWRNCIGQSNLMVELPMFLVLSLQMIRALPILEDSEIHLRQVQTHRVQLEVTIRRKVDFRTTSSILPPHLPPPLPFPTLDKSLDIVQARLELEHKQAKGLEAQLAYIFGRTKKDQYLKKFIKKRDIKFVVDNGTTMLPFWEAASYVLETLVMKLAGLDDDGLDLLFTIGEDHNIDNAKGIYAPSRFKKAMEAARPAEPTSPGLRDKTDMAATLGEIFDEYLRNHKKKMTLIILTDGIWEGSVRPKSVENKIASFLRQLLKSLGTMEDRRFSIEFISFGNDEKGMLRLHRLDDELEREFKIPDIIDTEPWTGSVNKMILGSLREDLDEIPTGPVLPVTANLGGDFYELDAGNSSH</sequence>
<dbReference type="InterPro" id="IPR011009">
    <property type="entry name" value="Kinase-like_dom_sf"/>
</dbReference>
<evidence type="ECO:0000313" key="3">
    <source>
        <dbReference type="Proteomes" id="UP000250140"/>
    </source>
</evidence>
<dbReference type="PANTHER" id="PTHR24359">
    <property type="entry name" value="SERINE/THREONINE-PROTEIN KINASE SBK1"/>
    <property type="match status" value="1"/>
</dbReference>